<dbReference type="InterPro" id="IPR005754">
    <property type="entry name" value="Sortase"/>
</dbReference>
<organism evidence="4 5">
    <name type="scientific">Actinomadura litoris</name>
    <dbReference type="NCBI Taxonomy" id="2678616"/>
    <lineage>
        <taxon>Bacteria</taxon>
        <taxon>Bacillati</taxon>
        <taxon>Actinomycetota</taxon>
        <taxon>Actinomycetes</taxon>
        <taxon>Streptosporangiales</taxon>
        <taxon>Thermomonosporaceae</taxon>
        <taxon>Actinomadura</taxon>
    </lineage>
</organism>
<keyword evidence="3" id="KW-0732">Signal</keyword>
<dbReference type="RefSeq" id="WP_156217501.1">
    <property type="nucleotide sequence ID" value="NZ_WOFH01000005.1"/>
</dbReference>
<dbReference type="Pfam" id="PF04203">
    <property type="entry name" value="Sortase"/>
    <property type="match status" value="1"/>
</dbReference>
<accession>A0A7K1L1S9</accession>
<feature type="active site" description="Proton donor/acceptor" evidence="2">
    <location>
        <position position="91"/>
    </location>
</feature>
<dbReference type="NCBIfam" id="TIGR01076">
    <property type="entry name" value="sortase_fam"/>
    <property type="match status" value="1"/>
</dbReference>
<dbReference type="Proteomes" id="UP000432015">
    <property type="component" value="Unassembled WGS sequence"/>
</dbReference>
<feature type="active site" description="Acyl-thioester intermediate" evidence="2">
    <location>
        <position position="159"/>
    </location>
</feature>
<dbReference type="GO" id="GO:0016787">
    <property type="term" value="F:hydrolase activity"/>
    <property type="evidence" value="ECO:0007669"/>
    <property type="project" value="UniProtKB-KW"/>
</dbReference>
<protein>
    <submittedName>
        <fullName evidence="4">Sortase</fullName>
    </submittedName>
</protein>
<evidence type="ECO:0000313" key="5">
    <source>
        <dbReference type="Proteomes" id="UP000432015"/>
    </source>
</evidence>
<evidence type="ECO:0000256" key="2">
    <source>
        <dbReference type="PIRSR" id="PIRSR605754-1"/>
    </source>
</evidence>
<dbReference type="InterPro" id="IPR023365">
    <property type="entry name" value="Sortase_dom-sf"/>
</dbReference>
<feature type="chain" id="PRO_5029799481" evidence="3">
    <location>
        <begin position="29"/>
        <end position="183"/>
    </location>
</feature>
<keyword evidence="1" id="KW-0378">Hydrolase</keyword>
<dbReference type="SUPFAM" id="SSF63817">
    <property type="entry name" value="Sortase"/>
    <property type="match status" value="1"/>
</dbReference>
<comment type="caution">
    <text evidence="4">The sequence shown here is derived from an EMBL/GenBank/DDBJ whole genome shotgun (WGS) entry which is preliminary data.</text>
</comment>
<sequence>MMLYRKSLAVAALALGFLVPGPALPAHASPPSRAQAKPRHGAVIARIGIRRIHLKGRVLHGIEARVLQKGVGHYPGTAYPGREGNTVLLGHRTTYLHPFGRINELRRGDPIVLRAGRTSYVYTVRSKHIIRPADRRALEAVPFKRNSVADGKYVTLISCHPKGSNRRRYVVVGRFDHASVRPR</sequence>
<proteinExistence type="predicted"/>
<feature type="signal peptide" evidence="3">
    <location>
        <begin position="1"/>
        <end position="28"/>
    </location>
</feature>
<evidence type="ECO:0000313" key="4">
    <source>
        <dbReference type="EMBL" id="MUN38404.1"/>
    </source>
</evidence>
<keyword evidence="5" id="KW-1185">Reference proteome</keyword>
<reference evidence="4 5" key="1">
    <citation type="submission" date="2019-11" db="EMBL/GenBank/DDBJ databases">
        <authorList>
            <person name="Cao P."/>
        </authorList>
    </citation>
    <scope>NUCLEOTIDE SEQUENCE [LARGE SCALE GENOMIC DNA]</scope>
    <source>
        <strain evidence="4 5">NEAU-AAG5</strain>
    </source>
</reference>
<evidence type="ECO:0000256" key="1">
    <source>
        <dbReference type="ARBA" id="ARBA00022801"/>
    </source>
</evidence>
<dbReference type="EMBL" id="WOFH01000005">
    <property type="protein sequence ID" value="MUN38404.1"/>
    <property type="molecule type" value="Genomic_DNA"/>
</dbReference>
<dbReference type="AlphaFoldDB" id="A0A7K1L1S9"/>
<dbReference type="Gene3D" id="2.40.260.10">
    <property type="entry name" value="Sortase"/>
    <property type="match status" value="1"/>
</dbReference>
<evidence type="ECO:0000256" key="3">
    <source>
        <dbReference type="SAM" id="SignalP"/>
    </source>
</evidence>
<gene>
    <name evidence="4" type="ORF">GNZ18_17590</name>
</gene>
<dbReference type="CDD" id="cd05830">
    <property type="entry name" value="Sortase_E"/>
    <property type="match status" value="1"/>
</dbReference>
<name>A0A7K1L1S9_9ACTN</name>
<dbReference type="InterPro" id="IPR042003">
    <property type="entry name" value="Sortase_E"/>
</dbReference>